<gene>
    <name evidence="1" type="ORF">UFOPK3139_01277</name>
</gene>
<protein>
    <submittedName>
        <fullName evidence="1">Unannotated protein</fullName>
    </submittedName>
</protein>
<reference evidence="1" key="1">
    <citation type="submission" date="2020-05" db="EMBL/GenBank/DDBJ databases">
        <authorList>
            <person name="Chiriac C."/>
            <person name="Salcher M."/>
            <person name="Ghai R."/>
            <person name="Kavagutti S V."/>
        </authorList>
    </citation>
    <scope>NUCLEOTIDE SEQUENCE</scope>
</reference>
<proteinExistence type="predicted"/>
<evidence type="ECO:0000313" key="1">
    <source>
        <dbReference type="EMBL" id="CAB4829126.1"/>
    </source>
</evidence>
<dbReference type="AlphaFoldDB" id="A0A6J7A879"/>
<dbReference type="EMBL" id="CAFABA010000044">
    <property type="protein sequence ID" value="CAB4829126.1"/>
    <property type="molecule type" value="Genomic_DNA"/>
</dbReference>
<name>A0A6J7A879_9ZZZZ</name>
<organism evidence="1">
    <name type="scientific">freshwater metagenome</name>
    <dbReference type="NCBI Taxonomy" id="449393"/>
    <lineage>
        <taxon>unclassified sequences</taxon>
        <taxon>metagenomes</taxon>
        <taxon>ecological metagenomes</taxon>
    </lineage>
</organism>
<accession>A0A6J7A879</accession>
<sequence>MEIAEEVRCSEGLRGRRARELVGRLMIDQLVEYQHRPVVRVDDCVTSRRGQTSARQKIAVGAGFARVVAELLGDGSSARVVRRFLHDQPATVAKLEARRAREQPDARADGFGVAHLDGFAEGPRQPRVALLIR</sequence>